<dbReference type="InterPro" id="IPR036265">
    <property type="entry name" value="HIT-like_sf"/>
</dbReference>
<sequence>MTDSNCIFCKIVRGEIPAYKVYEDDDFLAFLDINPRSPGHTQVIPRKHFRWVWDIPAAAEAKAGEPNIGELFEVVKKVALAQQKAFNTDFILSKIIGDEVEHAHIWVFPDPKISGNPKDFADNAEKIRKFI</sequence>
<dbReference type="GO" id="GO:0009117">
    <property type="term" value="P:nucleotide metabolic process"/>
    <property type="evidence" value="ECO:0007669"/>
    <property type="project" value="TreeGrafter"/>
</dbReference>
<dbReference type="InterPro" id="IPR011146">
    <property type="entry name" value="HIT-like"/>
</dbReference>
<dbReference type="PANTHER" id="PTHR46648">
    <property type="entry name" value="HIT FAMILY PROTEIN 1"/>
    <property type="match status" value="1"/>
</dbReference>
<organism evidence="4 5">
    <name type="scientific">Candidatus Zambryskibacteria bacterium RIFCSPLOWO2_02_FULL_39_14</name>
    <dbReference type="NCBI Taxonomy" id="1802769"/>
    <lineage>
        <taxon>Bacteria</taxon>
        <taxon>Candidatus Zambryskiibacteriota</taxon>
    </lineage>
</organism>
<dbReference type="PANTHER" id="PTHR46648:SF1">
    <property type="entry name" value="ADENOSINE 5'-MONOPHOSPHORAMIDASE HNT1"/>
    <property type="match status" value="1"/>
</dbReference>
<evidence type="ECO:0000313" key="5">
    <source>
        <dbReference type="Proteomes" id="UP000177096"/>
    </source>
</evidence>
<dbReference type="AlphaFoldDB" id="A0A1G2UFS3"/>
<feature type="domain" description="HIT" evidence="3">
    <location>
        <begin position="7"/>
        <end position="119"/>
    </location>
</feature>
<dbReference type="PROSITE" id="PS51084">
    <property type="entry name" value="HIT_2"/>
    <property type="match status" value="1"/>
</dbReference>
<evidence type="ECO:0000259" key="3">
    <source>
        <dbReference type="PROSITE" id="PS51084"/>
    </source>
</evidence>
<name>A0A1G2UFS3_9BACT</name>
<accession>A0A1G2UFS3</accession>
<dbReference type="EMBL" id="MHWM01000028">
    <property type="protein sequence ID" value="OHB08266.1"/>
    <property type="molecule type" value="Genomic_DNA"/>
</dbReference>
<comment type="caution">
    <text evidence="2">Lacks conserved residue(s) required for the propagation of feature annotation.</text>
</comment>
<dbReference type="InterPro" id="IPR001310">
    <property type="entry name" value="Histidine_triad_HIT"/>
</dbReference>
<dbReference type="Pfam" id="PF01230">
    <property type="entry name" value="HIT"/>
    <property type="match status" value="1"/>
</dbReference>
<dbReference type="SUPFAM" id="SSF54197">
    <property type="entry name" value="HIT-like"/>
    <property type="match status" value="1"/>
</dbReference>
<proteinExistence type="predicted"/>
<feature type="active site" description="Tele-AMP-histidine intermediate" evidence="1">
    <location>
        <position position="104"/>
    </location>
</feature>
<evidence type="ECO:0000313" key="4">
    <source>
        <dbReference type="EMBL" id="OHB08266.1"/>
    </source>
</evidence>
<evidence type="ECO:0000256" key="1">
    <source>
        <dbReference type="PIRSR" id="PIRSR601310-1"/>
    </source>
</evidence>
<protein>
    <recommendedName>
        <fullName evidence="3">HIT domain-containing protein</fullName>
    </recommendedName>
</protein>
<dbReference type="GO" id="GO:0003824">
    <property type="term" value="F:catalytic activity"/>
    <property type="evidence" value="ECO:0007669"/>
    <property type="project" value="InterPro"/>
</dbReference>
<dbReference type="Proteomes" id="UP000177096">
    <property type="component" value="Unassembled WGS sequence"/>
</dbReference>
<comment type="caution">
    <text evidence="4">The sequence shown here is derived from an EMBL/GenBank/DDBJ whole genome shotgun (WGS) entry which is preliminary data.</text>
</comment>
<gene>
    <name evidence="4" type="ORF">A3I86_00860</name>
</gene>
<dbReference type="Gene3D" id="3.30.428.10">
    <property type="entry name" value="HIT-like"/>
    <property type="match status" value="1"/>
</dbReference>
<dbReference type="PRINTS" id="PR00332">
    <property type="entry name" value="HISTRIAD"/>
</dbReference>
<evidence type="ECO:0000256" key="2">
    <source>
        <dbReference type="PROSITE-ProRule" id="PRU00464"/>
    </source>
</evidence>
<reference evidence="4 5" key="1">
    <citation type="journal article" date="2016" name="Nat. Commun.">
        <title>Thousands of microbial genomes shed light on interconnected biogeochemical processes in an aquifer system.</title>
        <authorList>
            <person name="Anantharaman K."/>
            <person name="Brown C.T."/>
            <person name="Hug L.A."/>
            <person name="Sharon I."/>
            <person name="Castelle C.J."/>
            <person name="Probst A.J."/>
            <person name="Thomas B.C."/>
            <person name="Singh A."/>
            <person name="Wilkins M.J."/>
            <person name="Karaoz U."/>
            <person name="Brodie E.L."/>
            <person name="Williams K.H."/>
            <person name="Hubbard S.S."/>
            <person name="Banfield J.F."/>
        </authorList>
    </citation>
    <scope>NUCLEOTIDE SEQUENCE [LARGE SCALE GENOMIC DNA]</scope>
</reference>